<accession>A0ABM9EFJ5</accession>
<name>A0ABM9EFJ5_9HYPH</name>
<evidence type="ECO:0000256" key="3">
    <source>
        <dbReference type="ARBA" id="ARBA00022989"/>
    </source>
</evidence>
<evidence type="ECO:0000313" key="6">
    <source>
        <dbReference type="Proteomes" id="UP001153050"/>
    </source>
</evidence>
<reference evidence="5 6" key="1">
    <citation type="submission" date="2022-03" db="EMBL/GenBank/DDBJ databases">
        <authorList>
            <person name="Brunel B."/>
        </authorList>
    </citation>
    <scope>NUCLEOTIDE SEQUENCE [LARGE SCALE GENOMIC DNA]</scope>
    <source>
        <strain evidence="5">STM5069sample</strain>
    </source>
</reference>
<keyword evidence="6" id="KW-1185">Reference proteome</keyword>
<keyword evidence="4" id="KW-0472">Membrane</keyword>
<evidence type="ECO:0000256" key="1">
    <source>
        <dbReference type="ARBA" id="ARBA00004141"/>
    </source>
</evidence>
<comment type="subcellular location">
    <subcellularLocation>
        <location evidence="1">Membrane</location>
        <topology evidence="1">Multi-pass membrane protein</topology>
    </subcellularLocation>
</comment>
<organism evidence="5 6">
    <name type="scientific">Mesorhizobium escarrei</name>
    <dbReference type="NCBI Taxonomy" id="666018"/>
    <lineage>
        <taxon>Bacteria</taxon>
        <taxon>Pseudomonadati</taxon>
        <taxon>Pseudomonadota</taxon>
        <taxon>Alphaproteobacteria</taxon>
        <taxon>Hyphomicrobiales</taxon>
        <taxon>Phyllobacteriaceae</taxon>
        <taxon>Mesorhizobium</taxon>
    </lineage>
</organism>
<comment type="caution">
    <text evidence="5">The sequence shown here is derived from an EMBL/GenBank/DDBJ whole genome shotgun (WGS) entry which is preliminary data.</text>
</comment>
<dbReference type="InterPro" id="IPR001046">
    <property type="entry name" value="NRAMP_fam"/>
</dbReference>
<gene>
    <name evidence="5" type="ORF">MES5069_650061</name>
</gene>
<proteinExistence type="predicted"/>
<protein>
    <submittedName>
        <fullName evidence="5">Uncharacterized protein</fullName>
    </submittedName>
</protein>
<dbReference type="Pfam" id="PF01566">
    <property type="entry name" value="Nramp"/>
    <property type="match status" value="1"/>
</dbReference>
<sequence length="198" mass="21331">MLLAYVAVLLVADVDPWLAAAKGLVIPSFPLNGDSFTVIVAIRGTTISPYLLFWQSSQEVEEIEQEPQAKALVRAPDGAKREIRRIRLDTFVGMAVSNAVALAIMTSTAATLHAAERPRSRAPPTLPRHCARLQASSRSSSSALVSSEPVYCRFPFSPVPQPKHLGRPAGCVASSNRRLAPLGTAGFRLAGVWRHLPV</sequence>
<dbReference type="Proteomes" id="UP001153050">
    <property type="component" value="Unassembled WGS sequence"/>
</dbReference>
<keyword evidence="2" id="KW-0812">Transmembrane</keyword>
<dbReference type="EMBL" id="CAKXZT010000163">
    <property type="protein sequence ID" value="CAH2408124.1"/>
    <property type="molecule type" value="Genomic_DNA"/>
</dbReference>
<evidence type="ECO:0000256" key="2">
    <source>
        <dbReference type="ARBA" id="ARBA00022692"/>
    </source>
</evidence>
<evidence type="ECO:0000256" key="4">
    <source>
        <dbReference type="ARBA" id="ARBA00023136"/>
    </source>
</evidence>
<evidence type="ECO:0000313" key="5">
    <source>
        <dbReference type="EMBL" id="CAH2408124.1"/>
    </source>
</evidence>
<keyword evidence="3" id="KW-1133">Transmembrane helix</keyword>